<keyword evidence="2" id="KW-0732">Signal</keyword>
<feature type="domain" description="CzcB-like barrel-sandwich hybrid" evidence="4">
    <location>
        <begin position="65"/>
        <end position="183"/>
    </location>
</feature>
<dbReference type="AlphaFoldDB" id="A0A1T4ZV83"/>
<accession>A0A1T4ZV83</accession>
<dbReference type="SUPFAM" id="SSF111369">
    <property type="entry name" value="HlyD-like secretion proteins"/>
    <property type="match status" value="1"/>
</dbReference>
<dbReference type="EMBL" id="FUYQ01000001">
    <property type="protein sequence ID" value="SKB26632.1"/>
    <property type="molecule type" value="Genomic_DNA"/>
</dbReference>
<dbReference type="PROSITE" id="PS51257">
    <property type="entry name" value="PROKAR_LIPOPROTEIN"/>
    <property type="match status" value="1"/>
</dbReference>
<dbReference type="InterPro" id="IPR058792">
    <property type="entry name" value="Beta-barrel_RND_2"/>
</dbReference>
<organism evidence="6 7">
    <name type="scientific">Parabacteroides chartae</name>
    <dbReference type="NCBI Taxonomy" id="1037355"/>
    <lineage>
        <taxon>Bacteria</taxon>
        <taxon>Pseudomonadati</taxon>
        <taxon>Bacteroidota</taxon>
        <taxon>Bacteroidia</taxon>
        <taxon>Bacteroidales</taxon>
        <taxon>Tannerellaceae</taxon>
        <taxon>Parabacteroides</taxon>
    </lineage>
</organism>
<dbReference type="InterPro" id="IPR006143">
    <property type="entry name" value="RND_pump_MFP"/>
</dbReference>
<evidence type="ECO:0000259" key="3">
    <source>
        <dbReference type="Pfam" id="PF25954"/>
    </source>
</evidence>
<evidence type="ECO:0000256" key="2">
    <source>
        <dbReference type="SAM" id="SignalP"/>
    </source>
</evidence>
<sequence>MKTSKMLYRIPVITMAALLLVSCNSEKKDQTTTQDQKVQVKVETVTSQDVEQTSEFTATVEASVTNKIAPQMAVRIDKVFAEVGDKVRKGQKLAQMDQSNLMQSKVQMENIEAEFKRLDELYKIGGVSKSQWEAQKTSLEIAKTSYHNLSENTQLISPINGVVTARNYDSGDMFSMGTPIFVVEEIRPVKLLVNISETLFTQVKKGMPVDVKLDVYGDETFAGKVSLVYPSIDSQTRTFPVEITVANNDERVRPGMFARITINFGVKQNVVVPDLAIVKQSGSGDRYIYVYKDGKVSYNKVELGRRMGDKYELISGVENGDQVVVTGQSRLNDGMEVEIVK</sequence>
<comment type="similarity">
    <text evidence="1">Belongs to the membrane fusion protein (MFP) (TC 8.A.1) family.</text>
</comment>
<dbReference type="InterPro" id="IPR058637">
    <property type="entry name" value="YknX-like_C"/>
</dbReference>
<evidence type="ECO:0000313" key="6">
    <source>
        <dbReference type="EMBL" id="SKB26632.1"/>
    </source>
</evidence>
<dbReference type="PANTHER" id="PTHR30469">
    <property type="entry name" value="MULTIDRUG RESISTANCE PROTEIN MDTA"/>
    <property type="match status" value="1"/>
</dbReference>
<dbReference type="Pfam" id="PF25989">
    <property type="entry name" value="YknX_C"/>
    <property type="match status" value="1"/>
</dbReference>
<feature type="signal peptide" evidence="2">
    <location>
        <begin position="1"/>
        <end position="27"/>
    </location>
</feature>
<reference evidence="7" key="1">
    <citation type="submission" date="2017-02" db="EMBL/GenBank/DDBJ databases">
        <authorList>
            <person name="Varghese N."/>
            <person name="Submissions S."/>
        </authorList>
    </citation>
    <scope>NUCLEOTIDE SEQUENCE [LARGE SCALE GENOMIC DNA]</scope>
    <source>
        <strain evidence="7">DSM 24967</strain>
    </source>
</reference>
<dbReference type="FunFam" id="2.40.30.170:FF:000010">
    <property type="entry name" value="Efflux RND transporter periplasmic adaptor subunit"/>
    <property type="match status" value="1"/>
</dbReference>
<evidence type="ECO:0000259" key="4">
    <source>
        <dbReference type="Pfam" id="PF25973"/>
    </source>
</evidence>
<name>A0A1T4ZV83_9BACT</name>
<dbReference type="RefSeq" id="WP_079682068.1">
    <property type="nucleotide sequence ID" value="NZ_FUYQ01000001.1"/>
</dbReference>
<dbReference type="NCBIfam" id="TIGR01730">
    <property type="entry name" value="RND_mfp"/>
    <property type="match status" value="1"/>
</dbReference>
<evidence type="ECO:0000259" key="5">
    <source>
        <dbReference type="Pfam" id="PF25989"/>
    </source>
</evidence>
<keyword evidence="7" id="KW-1185">Reference proteome</keyword>
<dbReference type="Gene3D" id="2.40.420.20">
    <property type="match status" value="1"/>
</dbReference>
<dbReference type="Pfam" id="PF25973">
    <property type="entry name" value="BSH_CzcB"/>
    <property type="match status" value="1"/>
</dbReference>
<feature type="domain" description="CusB-like beta-barrel" evidence="3">
    <location>
        <begin position="191"/>
        <end position="263"/>
    </location>
</feature>
<dbReference type="InterPro" id="IPR058647">
    <property type="entry name" value="BSH_CzcB-like"/>
</dbReference>
<protein>
    <submittedName>
        <fullName evidence="6">RND family efflux transporter, MFP subunit</fullName>
    </submittedName>
</protein>
<evidence type="ECO:0000313" key="7">
    <source>
        <dbReference type="Proteomes" id="UP000190852"/>
    </source>
</evidence>
<gene>
    <name evidence="6" type="ORF">SAMN05660349_00158</name>
</gene>
<feature type="chain" id="PRO_5010543001" evidence="2">
    <location>
        <begin position="28"/>
        <end position="341"/>
    </location>
</feature>
<dbReference type="Proteomes" id="UP000190852">
    <property type="component" value="Unassembled WGS sequence"/>
</dbReference>
<dbReference type="Gene3D" id="2.40.50.100">
    <property type="match status" value="1"/>
</dbReference>
<feature type="domain" description="YknX-like C-terminal permuted SH3-like" evidence="5">
    <location>
        <begin position="270"/>
        <end position="339"/>
    </location>
</feature>
<dbReference type="Pfam" id="PF25954">
    <property type="entry name" value="Beta-barrel_RND_2"/>
    <property type="match status" value="1"/>
</dbReference>
<dbReference type="GO" id="GO:1990281">
    <property type="term" value="C:efflux pump complex"/>
    <property type="evidence" value="ECO:0007669"/>
    <property type="project" value="TreeGrafter"/>
</dbReference>
<proteinExistence type="inferred from homology"/>
<dbReference type="Gene3D" id="2.40.30.170">
    <property type="match status" value="1"/>
</dbReference>
<dbReference type="GO" id="GO:0015562">
    <property type="term" value="F:efflux transmembrane transporter activity"/>
    <property type="evidence" value="ECO:0007669"/>
    <property type="project" value="TreeGrafter"/>
</dbReference>
<evidence type="ECO:0000256" key="1">
    <source>
        <dbReference type="ARBA" id="ARBA00009477"/>
    </source>
</evidence>